<evidence type="ECO:0000313" key="3">
    <source>
        <dbReference type="Proteomes" id="UP000316612"/>
    </source>
</evidence>
<proteinExistence type="predicted"/>
<dbReference type="Pfam" id="PF12804">
    <property type="entry name" value="NTP_transf_3"/>
    <property type="match status" value="1"/>
</dbReference>
<dbReference type="Gene3D" id="3.90.550.10">
    <property type="entry name" value="Spore Coat Polysaccharide Biosynthesis Protein SpsA, Chain A"/>
    <property type="match status" value="1"/>
</dbReference>
<dbReference type="OrthoDB" id="9806837at2"/>
<dbReference type="InterPro" id="IPR029044">
    <property type="entry name" value="Nucleotide-diphossugar_trans"/>
</dbReference>
<sequence>MSHKRYVIMANGRGTRWGSHLGIPKQLIEIEGETLLRRIVRQVSQFDPTAEVVISSGDPRHETEGAVRYVPLRNEIELDRFVEELITNNTCFLYGDTYYSDEAIRIIVRAASQGVAFFGDERSIVGVSCHDESLFRHHLQNVRDAFAARQIENCIGWQVYQSFVGRLFDDIEIGDYFVRLDERMTCGFNSPEDLRKFIDVMGRDFDVSASN</sequence>
<reference evidence="2 3" key="1">
    <citation type="submission" date="2019-06" db="EMBL/GenBank/DDBJ databases">
        <title>Whole genome shotgun sequence of Glutamicibacter uratoxydans NBRC 15515.</title>
        <authorList>
            <person name="Hosoyama A."/>
            <person name="Uohara A."/>
            <person name="Ohji S."/>
            <person name="Ichikawa N."/>
        </authorList>
    </citation>
    <scope>NUCLEOTIDE SEQUENCE [LARGE SCALE GENOMIC DNA]</scope>
    <source>
        <strain evidence="2 3">NBRC 15515</strain>
    </source>
</reference>
<dbReference type="AlphaFoldDB" id="A0A4Y4DK88"/>
<organism evidence="2 3">
    <name type="scientific">Glutamicibacter uratoxydans</name>
    <name type="common">Arthrobacter uratoxydans</name>
    <dbReference type="NCBI Taxonomy" id="43667"/>
    <lineage>
        <taxon>Bacteria</taxon>
        <taxon>Bacillati</taxon>
        <taxon>Actinomycetota</taxon>
        <taxon>Actinomycetes</taxon>
        <taxon>Micrococcales</taxon>
        <taxon>Micrococcaceae</taxon>
        <taxon>Glutamicibacter</taxon>
    </lineage>
</organism>
<dbReference type="InterPro" id="IPR025877">
    <property type="entry name" value="MobA-like_NTP_Trfase"/>
</dbReference>
<accession>A0A4Y4DK88</accession>
<dbReference type="GO" id="GO:0016779">
    <property type="term" value="F:nucleotidyltransferase activity"/>
    <property type="evidence" value="ECO:0007669"/>
    <property type="project" value="UniProtKB-ARBA"/>
</dbReference>
<gene>
    <name evidence="2" type="ORF">AUR04nite_12610</name>
</gene>
<name>A0A4Y4DK88_GLUUR</name>
<feature type="domain" description="MobA-like NTP transferase" evidence="1">
    <location>
        <begin position="7"/>
        <end position="71"/>
    </location>
</feature>
<protein>
    <recommendedName>
        <fullName evidence="1">MobA-like NTP transferase domain-containing protein</fullName>
    </recommendedName>
</protein>
<dbReference type="SUPFAM" id="SSF53448">
    <property type="entry name" value="Nucleotide-diphospho-sugar transferases"/>
    <property type="match status" value="1"/>
</dbReference>
<dbReference type="EMBL" id="BJNY01000006">
    <property type="protein sequence ID" value="GED05729.1"/>
    <property type="molecule type" value="Genomic_DNA"/>
</dbReference>
<dbReference type="RefSeq" id="WP_141363089.1">
    <property type="nucleotide sequence ID" value="NZ_BAAAJL010000007.1"/>
</dbReference>
<keyword evidence="3" id="KW-1185">Reference proteome</keyword>
<evidence type="ECO:0000313" key="2">
    <source>
        <dbReference type="EMBL" id="GED05729.1"/>
    </source>
</evidence>
<evidence type="ECO:0000259" key="1">
    <source>
        <dbReference type="Pfam" id="PF12804"/>
    </source>
</evidence>
<dbReference type="Proteomes" id="UP000316612">
    <property type="component" value="Unassembled WGS sequence"/>
</dbReference>
<comment type="caution">
    <text evidence="2">The sequence shown here is derived from an EMBL/GenBank/DDBJ whole genome shotgun (WGS) entry which is preliminary data.</text>
</comment>